<dbReference type="GO" id="GO:0016887">
    <property type="term" value="F:ATP hydrolysis activity"/>
    <property type="evidence" value="ECO:0007669"/>
    <property type="project" value="InterPro"/>
</dbReference>
<keyword evidence="5 7" id="KW-0067">ATP-binding</keyword>
<evidence type="ECO:0000313" key="7">
    <source>
        <dbReference type="EMBL" id="KOF14980.1"/>
    </source>
</evidence>
<dbReference type="PROSITE" id="PS50893">
    <property type="entry name" value="ABC_TRANSPORTER_2"/>
    <property type="match status" value="1"/>
</dbReference>
<accession>A0A0L8BK50</accession>
<dbReference type="SUPFAM" id="SSF50331">
    <property type="entry name" value="MOP-like"/>
    <property type="match status" value="1"/>
</dbReference>
<dbReference type="GO" id="GO:0140359">
    <property type="term" value="F:ABC-type transporter activity"/>
    <property type="evidence" value="ECO:0007669"/>
    <property type="project" value="InterPro"/>
</dbReference>
<dbReference type="PATRIC" id="fig|106592.7.peg.3817"/>
<dbReference type="RefSeq" id="WP_053251578.1">
    <property type="nucleotide sequence ID" value="NZ_LGAP01000023.1"/>
</dbReference>
<keyword evidence="4" id="KW-0547">Nucleotide-binding</keyword>
<evidence type="ECO:0000256" key="4">
    <source>
        <dbReference type="ARBA" id="ARBA00022741"/>
    </source>
</evidence>
<dbReference type="InterPro" id="IPR027417">
    <property type="entry name" value="P-loop_NTPase"/>
</dbReference>
<comment type="similarity">
    <text evidence="2">Belongs to the ABC transporter superfamily.</text>
</comment>
<evidence type="ECO:0000259" key="6">
    <source>
        <dbReference type="PROSITE" id="PS50893"/>
    </source>
</evidence>
<dbReference type="PROSITE" id="PS00211">
    <property type="entry name" value="ABC_TRANSPORTER_1"/>
    <property type="match status" value="1"/>
</dbReference>
<dbReference type="InterPro" id="IPR047641">
    <property type="entry name" value="ABC_transpr_MalK/UgpC-like"/>
</dbReference>
<reference evidence="8" key="1">
    <citation type="submission" date="2015-07" db="EMBL/GenBank/DDBJ databases">
        <title>Whole genome sequence of an Ensifer adhaerens strain isolated from a cave pool in the Wind Cave National Park.</title>
        <authorList>
            <person name="Eng W.W.H."/>
            <person name="Gan H.M."/>
            <person name="Barton H.A."/>
            <person name="Savka M.A."/>
        </authorList>
    </citation>
    <scope>NUCLEOTIDE SEQUENCE [LARGE SCALE GENOMIC DNA]</scope>
    <source>
        <strain evidence="8">SD006</strain>
    </source>
</reference>
<dbReference type="InterPro" id="IPR015855">
    <property type="entry name" value="ABC_transpr_MalK-like"/>
</dbReference>
<dbReference type="FunFam" id="3.40.50.300:FF:000042">
    <property type="entry name" value="Maltose/maltodextrin ABC transporter, ATP-binding protein"/>
    <property type="match status" value="1"/>
</dbReference>
<dbReference type="CDD" id="cd03301">
    <property type="entry name" value="ABC_MalK_N"/>
    <property type="match status" value="1"/>
</dbReference>
<evidence type="ECO:0000256" key="1">
    <source>
        <dbReference type="ARBA" id="ARBA00004417"/>
    </source>
</evidence>
<dbReference type="SMART" id="SM00382">
    <property type="entry name" value="AAA"/>
    <property type="match status" value="1"/>
</dbReference>
<dbReference type="GO" id="GO:0055052">
    <property type="term" value="C:ATP-binding cassette (ABC) transporter complex, substrate-binding subunit-containing"/>
    <property type="evidence" value="ECO:0007669"/>
    <property type="project" value="TreeGrafter"/>
</dbReference>
<dbReference type="InterPro" id="IPR017871">
    <property type="entry name" value="ABC_transporter-like_CS"/>
</dbReference>
<dbReference type="InterPro" id="IPR013611">
    <property type="entry name" value="Transp-assoc_OB_typ2"/>
</dbReference>
<dbReference type="GO" id="GO:0008643">
    <property type="term" value="P:carbohydrate transport"/>
    <property type="evidence" value="ECO:0007669"/>
    <property type="project" value="InterPro"/>
</dbReference>
<comment type="caution">
    <text evidence="7">The sequence shown here is derived from an EMBL/GenBank/DDBJ whole genome shotgun (WGS) entry which is preliminary data.</text>
</comment>
<dbReference type="InterPro" id="IPR003439">
    <property type="entry name" value="ABC_transporter-like_ATP-bd"/>
</dbReference>
<comment type="subcellular location">
    <subcellularLocation>
        <location evidence="1">Cell inner membrane</location>
        <topology evidence="1">Peripheral membrane protein</topology>
    </subcellularLocation>
</comment>
<dbReference type="Proteomes" id="UP000037425">
    <property type="component" value="Unassembled WGS sequence"/>
</dbReference>
<dbReference type="InterPro" id="IPR003593">
    <property type="entry name" value="AAA+_ATPase"/>
</dbReference>
<dbReference type="SUPFAM" id="SSF52540">
    <property type="entry name" value="P-loop containing nucleoside triphosphate hydrolases"/>
    <property type="match status" value="1"/>
</dbReference>
<proteinExistence type="inferred from homology"/>
<dbReference type="AlphaFoldDB" id="A0A0L8BK50"/>
<dbReference type="OrthoDB" id="9802264at2"/>
<feature type="domain" description="ABC transporter" evidence="6">
    <location>
        <begin position="4"/>
        <end position="234"/>
    </location>
</feature>
<dbReference type="InterPro" id="IPR008995">
    <property type="entry name" value="Mo/tungstate-bd_C_term_dom"/>
</dbReference>
<organism evidence="7 8">
    <name type="scientific">Ensifer adhaerens</name>
    <name type="common">Sinorhizobium morelense</name>
    <dbReference type="NCBI Taxonomy" id="106592"/>
    <lineage>
        <taxon>Bacteria</taxon>
        <taxon>Pseudomonadati</taxon>
        <taxon>Pseudomonadota</taxon>
        <taxon>Alphaproteobacteria</taxon>
        <taxon>Hyphomicrobiales</taxon>
        <taxon>Rhizobiaceae</taxon>
        <taxon>Sinorhizobium/Ensifer group</taxon>
        <taxon>Ensifer</taxon>
    </lineage>
</organism>
<gene>
    <name evidence="7" type="ORF">AC244_25320</name>
</gene>
<protein>
    <submittedName>
        <fullName evidence="7">Sugar ABC transporter ATP-binding protein</fullName>
    </submittedName>
</protein>
<evidence type="ECO:0000256" key="2">
    <source>
        <dbReference type="ARBA" id="ARBA00005417"/>
    </source>
</evidence>
<dbReference type="Pfam" id="PF08402">
    <property type="entry name" value="TOBE_2"/>
    <property type="match status" value="1"/>
</dbReference>
<dbReference type="Gene3D" id="2.40.50.100">
    <property type="match status" value="1"/>
</dbReference>
<dbReference type="Gene3D" id="3.40.50.300">
    <property type="entry name" value="P-loop containing nucleotide triphosphate hydrolases"/>
    <property type="match status" value="1"/>
</dbReference>
<evidence type="ECO:0000313" key="8">
    <source>
        <dbReference type="Proteomes" id="UP000037425"/>
    </source>
</evidence>
<name>A0A0L8BK50_ENSAD</name>
<sequence length="354" mass="38197">MAKIEFRNVVKRFGAVEVIPDMNLVIEDGEFVALLGPSGCGKSTSLFMLAGIYLPSGGELLFDGHIVNEVEARDRNVGIVFQSYALYPHMSVRDNILFPLRFKKTPRDEALAKVKAAADLVRVAELLDRRPSELSGGQQQRVALARALVKEPQLLLLDEPLSNLDASLRLSMRTEIKSLHAQLGVTTVLVTHDQIEATTMADRIICMRAGRIEQVGTPDDLYLRPSSLFVAGFIGSPPINLIAGEAEAGTVTVDGARFLVEGASGALTVGLRPEHLRIGDTGFAGRIAQIEPMGREILYVVETGMGAVRVLEQGSSAGYSTGEQVKIGFLPENSLVFETARQKLIAGAHVRAPA</sequence>
<evidence type="ECO:0000256" key="3">
    <source>
        <dbReference type="ARBA" id="ARBA00022448"/>
    </source>
</evidence>
<dbReference type="EMBL" id="LGAP01000023">
    <property type="protein sequence ID" value="KOF14980.1"/>
    <property type="molecule type" value="Genomic_DNA"/>
</dbReference>
<dbReference type="GO" id="GO:0005524">
    <property type="term" value="F:ATP binding"/>
    <property type="evidence" value="ECO:0007669"/>
    <property type="project" value="UniProtKB-KW"/>
</dbReference>
<keyword evidence="3" id="KW-0813">Transport</keyword>
<evidence type="ECO:0000256" key="5">
    <source>
        <dbReference type="ARBA" id="ARBA00022840"/>
    </source>
</evidence>
<dbReference type="PANTHER" id="PTHR43875:SF1">
    <property type="entry name" value="OSMOPROTECTIVE COMPOUNDS UPTAKE ATP-BINDING PROTEIN GGTA"/>
    <property type="match status" value="1"/>
</dbReference>
<dbReference type="Pfam" id="PF00005">
    <property type="entry name" value="ABC_tran"/>
    <property type="match status" value="1"/>
</dbReference>
<dbReference type="PANTHER" id="PTHR43875">
    <property type="entry name" value="MALTODEXTRIN IMPORT ATP-BINDING PROTEIN MSMX"/>
    <property type="match status" value="1"/>
</dbReference>